<keyword evidence="3" id="KW-1185">Reference proteome</keyword>
<evidence type="ECO:0000313" key="3">
    <source>
        <dbReference type="Proteomes" id="UP000070544"/>
    </source>
</evidence>
<dbReference type="Proteomes" id="UP000070544">
    <property type="component" value="Unassembled WGS sequence"/>
</dbReference>
<dbReference type="AlphaFoldDB" id="A0A139A382"/>
<feature type="compositionally biased region" description="Polar residues" evidence="1">
    <location>
        <begin position="73"/>
        <end position="94"/>
    </location>
</feature>
<feature type="region of interest" description="Disordered" evidence="1">
    <location>
        <begin position="55"/>
        <end position="94"/>
    </location>
</feature>
<feature type="region of interest" description="Disordered" evidence="1">
    <location>
        <begin position="246"/>
        <end position="275"/>
    </location>
</feature>
<organism evidence="2 3">
    <name type="scientific">Gonapodya prolifera (strain JEL478)</name>
    <name type="common">Monoblepharis prolifera</name>
    <dbReference type="NCBI Taxonomy" id="1344416"/>
    <lineage>
        <taxon>Eukaryota</taxon>
        <taxon>Fungi</taxon>
        <taxon>Fungi incertae sedis</taxon>
        <taxon>Chytridiomycota</taxon>
        <taxon>Chytridiomycota incertae sedis</taxon>
        <taxon>Monoblepharidomycetes</taxon>
        <taxon>Monoblepharidales</taxon>
        <taxon>Gonapodyaceae</taxon>
        <taxon>Gonapodya</taxon>
    </lineage>
</organism>
<reference evidence="2 3" key="1">
    <citation type="journal article" date="2015" name="Genome Biol. Evol.">
        <title>Phylogenomic analyses indicate that early fungi evolved digesting cell walls of algal ancestors of land plants.</title>
        <authorList>
            <person name="Chang Y."/>
            <person name="Wang S."/>
            <person name="Sekimoto S."/>
            <person name="Aerts A.L."/>
            <person name="Choi C."/>
            <person name="Clum A."/>
            <person name="LaButti K.M."/>
            <person name="Lindquist E.A."/>
            <person name="Yee Ngan C."/>
            <person name="Ohm R.A."/>
            <person name="Salamov A.A."/>
            <person name="Grigoriev I.V."/>
            <person name="Spatafora J.W."/>
            <person name="Berbee M.L."/>
        </authorList>
    </citation>
    <scope>NUCLEOTIDE SEQUENCE [LARGE SCALE GENOMIC DNA]</scope>
    <source>
        <strain evidence="2 3">JEL478</strain>
    </source>
</reference>
<feature type="compositionally biased region" description="Polar residues" evidence="1">
    <location>
        <begin position="260"/>
        <end position="275"/>
    </location>
</feature>
<sequence length="275" mass="29343">MAEGTPPRASMAIAETTVNGDTAMRVEELPSVVVHDADGSDTLIEGMEYVVGPSATAARTGGDGMDSVEGQPGTPTRTGDGSDSPTRGGNISPQRSWFGAIPNLFQWRADSYEMVAEVSGAWSEDITGVVRATLSQLRIKSQDRSAGMGYKCKWDGIPASQRASHLPAYAQGSTPVLQDLPFVKFKVDYFPVDVPEVPTGSVQSGKRVWRIIFTQQQGSSSSLLYCFHGFVSAWSQTRDIDIITSTLHSQNPPPVAPPSGTVTPRPSTNGTRLAP</sequence>
<dbReference type="EMBL" id="KQ965806">
    <property type="protein sequence ID" value="KXS11221.1"/>
    <property type="molecule type" value="Genomic_DNA"/>
</dbReference>
<gene>
    <name evidence="2" type="ORF">M427DRAFT_61011</name>
</gene>
<name>A0A139A382_GONPJ</name>
<evidence type="ECO:0000313" key="2">
    <source>
        <dbReference type="EMBL" id="KXS11221.1"/>
    </source>
</evidence>
<accession>A0A139A382</accession>
<protein>
    <submittedName>
        <fullName evidence="2">Uncharacterized protein</fullName>
    </submittedName>
</protein>
<proteinExistence type="predicted"/>
<evidence type="ECO:0000256" key="1">
    <source>
        <dbReference type="SAM" id="MobiDB-lite"/>
    </source>
</evidence>